<dbReference type="EMBL" id="KV784390">
    <property type="protein sequence ID" value="OEU07117.1"/>
    <property type="molecule type" value="Genomic_DNA"/>
</dbReference>
<proteinExistence type="predicted"/>
<dbReference type="KEGG" id="fcy:FRACYDRAFT_251871"/>
<dbReference type="AlphaFoldDB" id="A0A1E7EMP9"/>
<sequence>MLVDYYGSKVDPEDAEVLEHIVEGFNEHLGRRDDPNFTFMVTKDDGPGSKFNASVSCNYTIDGKAVASNYFAMDNIYFEAVSITSKEGVPAKNHGTSWMNIYLSRGGAKQFMNKFSDDVGWAIKATMFIVDKRQGTGFFTMNYNVVTEDATVDTLDAARDAASVGGNPMAGPPNTLSDVSPLCLRMHFLYEGLSMVLAERLAYTLVGGFFHELLTVEDLMTTIPAVSIYSILNKNSDSLSGIKKVEGSEKYTTYSYYRISHGRHKQRMWFRTVTILEYRVLCCCLSISITLPNILPSVDLVSVLHVLSKHAIMQLTQHFEVH</sequence>
<evidence type="ECO:0000313" key="1">
    <source>
        <dbReference type="EMBL" id="OEU07117.1"/>
    </source>
</evidence>
<dbReference type="InParanoid" id="A0A1E7EMP9"/>
<accession>A0A1E7EMP9</accession>
<dbReference type="Proteomes" id="UP000095751">
    <property type="component" value="Unassembled WGS sequence"/>
</dbReference>
<reference evidence="1 2" key="1">
    <citation type="submission" date="2016-09" db="EMBL/GenBank/DDBJ databases">
        <title>Extensive genetic diversity and differential bi-allelic expression allows diatom success in the polar Southern Ocean.</title>
        <authorList>
            <consortium name="DOE Joint Genome Institute"/>
            <person name="Mock T."/>
            <person name="Otillar R.P."/>
            <person name="Strauss J."/>
            <person name="Dupont C."/>
            <person name="Frickenhaus S."/>
            <person name="Maumus F."/>
            <person name="Mcmullan M."/>
            <person name="Sanges R."/>
            <person name="Schmutz J."/>
            <person name="Toseland A."/>
            <person name="Valas R."/>
            <person name="Veluchamy A."/>
            <person name="Ward B.J."/>
            <person name="Allen A."/>
            <person name="Barry K."/>
            <person name="Falciatore A."/>
            <person name="Ferrante M."/>
            <person name="Fortunato A.E."/>
            <person name="Gloeckner G."/>
            <person name="Gruber A."/>
            <person name="Hipkin R."/>
            <person name="Janech M."/>
            <person name="Kroth P."/>
            <person name="Leese F."/>
            <person name="Lindquist E."/>
            <person name="Lyon B.R."/>
            <person name="Martin J."/>
            <person name="Mayer C."/>
            <person name="Parker M."/>
            <person name="Quesneville H."/>
            <person name="Raymond J."/>
            <person name="Uhlig C."/>
            <person name="Valentin K.U."/>
            <person name="Worden A.Z."/>
            <person name="Armbrust E.V."/>
            <person name="Bowler C."/>
            <person name="Green B."/>
            <person name="Moulton V."/>
            <person name="Van Oosterhout C."/>
            <person name="Grigoriev I."/>
        </authorList>
    </citation>
    <scope>NUCLEOTIDE SEQUENCE [LARGE SCALE GENOMIC DNA]</scope>
    <source>
        <strain evidence="1 2">CCMP1102</strain>
    </source>
</reference>
<gene>
    <name evidence="1" type="ORF">FRACYDRAFT_251871</name>
</gene>
<keyword evidence="2" id="KW-1185">Reference proteome</keyword>
<name>A0A1E7EMP9_9STRA</name>
<organism evidence="1 2">
    <name type="scientific">Fragilariopsis cylindrus CCMP1102</name>
    <dbReference type="NCBI Taxonomy" id="635003"/>
    <lineage>
        <taxon>Eukaryota</taxon>
        <taxon>Sar</taxon>
        <taxon>Stramenopiles</taxon>
        <taxon>Ochrophyta</taxon>
        <taxon>Bacillariophyta</taxon>
        <taxon>Bacillariophyceae</taxon>
        <taxon>Bacillariophycidae</taxon>
        <taxon>Bacillariales</taxon>
        <taxon>Bacillariaceae</taxon>
        <taxon>Fragilariopsis</taxon>
    </lineage>
</organism>
<protein>
    <submittedName>
        <fullName evidence="1">Uncharacterized protein</fullName>
    </submittedName>
</protein>
<evidence type="ECO:0000313" key="2">
    <source>
        <dbReference type="Proteomes" id="UP000095751"/>
    </source>
</evidence>